<dbReference type="Proteomes" id="UP001430953">
    <property type="component" value="Unassembled WGS sequence"/>
</dbReference>
<comment type="caution">
    <text evidence="2">The sequence shown here is derived from an EMBL/GenBank/DDBJ whole genome shotgun (WGS) entry which is preliminary data.</text>
</comment>
<name>A0AAW2FTP9_9HYME</name>
<dbReference type="EMBL" id="JADYXP020000008">
    <property type="protein sequence ID" value="KAL0118742.1"/>
    <property type="molecule type" value="Genomic_DNA"/>
</dbReference>
<feature type="region of interest" description="Disordered" evidence="1">
    <location>
        <begin position="33"/>
        <end position="79"/>
    </location>
</feature>
<gene>
    <name evidence="2" type="ORF">PUN28_009425</name>
</gene>
<organism evidence="2 3">
    <name type="scientific">Cardiocondyla obscurior</name>
    <dbReference type="NCBI Taxonomy" id="286306"/>
    <lineage>
        <taxon>Eukaryota</taxon>
        <taxon>Metazoa</taxon>
        <taxon>Ecdysozoa</taxon>
        <taxon>Arthropoda</taxon>
        <taxon>Hexapoda</taxon>
        <taxon>Insecta</taxon>
        <taxon>Pterygota</taxon>
        <taxon>Neoptera</taxon>
        <taxon>Endopterygota</taxon>
        <taxon>Hymenoptera</taxon>
        <taxon>Apocrita</taxon>
        <taxon>Aculeata</taxon>
        <taxon>Formicoidea</taxon>
        <taxon>Formicidae</taxon>
        <taxon>Myrmicinae</taxon>
        <taxon>Cardiocondyla</taxon>
    </lineage>
</organism>
<feature type="compositionally biased region" description="Basic and acidic residues" evidence="1">
    <location>
        <begin position="44"/>
        <end position="61"/>
    </location>
</feature>
<keyword evidence="3" id="KW-1185">Reference proteome</keyword>
<evidence type="ECO:0000256" key="1">
    <source>
        <dbReference type="SAM" id="MobiDB-lite"/>
    </source>
</evidence>
<evidence type="ECO:0000313" key="2">
    <source>
        <dbReference type="EMBL" id="KAL0118742.1"/>
    </source>
</evidence>
<protein>
    <submittedName>
        <fullName evidence="2">Uncharacterized protein</fullName>
    </submittedName>
</protein>
<accession>A0AAW2FTP9</accession>
<evidence type="ECO:0000313" key="3">
    <source>
        <dbReference type="Proteomes" id="UP001430953"/>
    </source>
</evidence>
<dbReference type="AlphaFoldDB" id="A0AAW2FTP9"/>
<sequence>MKYIRARVFSFLMPVGRLLESAGMTPDARSRVANFGSPVSKQPSKSEIEYSNSKRADKPPRETTPLDLGTPRTPLNRQSDRVEYPVERWRSYTEKRKRYIMRKLIPRNILVLSRLALRQFKLRKFMSYKFRLQELLSHRRANLFTYL</sequence>
<proteinExistence type="predicted"/>
<reference evidence="2 3" key="1">
    <citation type="submission" date="2023-03" db="EMBL/GenBank/DDBJ databases">
        <title>High recombination rates correlate with genetic variation in Cardiocondyla obscurior ants.</title>
        <authorList>
            <person name="Errbii M."/>
        </authorList>
    </citation>
    <scope>NUCLEOTIDE SEQUENCE [LARGE SCALE GENOMIC DNA]</scope>
    <source>
        <strain evidence="2">Alpha-2009</strain>
        <tissue evidence="2">Whole body</tissue>
    </source>
</reference>